<dbReference type="SUPFAM" id="SSF69318">
    <property type="entry name" value="Integrin alpha N-terminal domain"/>
    <property type="match status" value="2"/>
</dbReference>
<dbReference type="InterPro" id="IPR000209">
    <property type="entry name" value="Peptidase_S8/S53_dom"/>
</dbReference>
<evidence type="ECO:0000256" key="3">
    <source>
        <dbReference type="SAM" id="MobiDB-lite"/>
    </source>
</evidence>
<evidence type="ECO:0000259" key="4">
    <source>
        <dbReference type="Pfam" id="PF00082"/>
    </source>
</evidence>
<feature type="compositionally biased region" description="Low complexity" evidence="3">
    <location>
        <begin position="202"/>
        <end position="214"/>
    </location>
</feature>
<dbReference type="Pfam" id="PF13517">
    <property type="entry name" value="FG-GAP_3"/>
    <property type="match status" value="3"/>
</dbReference>
<feature type="region of interest" description="Disordered" evidence="3">
    <location>
        <begin position="126"/>
        <end position="150"/>
    </location>
</feature>
<organism evidence="5 6">
    <name type="scientific">Cymbomonas tetramitiformis</name>
    <dbReference type="NCBI Taxonomy" id="36881"/>
    <lineage>
        <taxon>Eukaryota</taxon>
        <taxon>Viridiplantae</taxon>
        <taxon>Chlorophyta</taxon>
        <taxon>Pyramimonadophyceae</taxon>
        <taxon>Pyramimonadales</taxon>
        <taxon>Pyramimonadaceae</taxon>
        <taxon>Cymbomonas</taxon>
    </lineage>
</organism>
<dbReference type="Pfam" id="PF00082">
    <property type="entry name" value="Peptidase_S8"/>
    <property type="match status" value="1"/>
</dbReference>
<comment type="similarity">
    <text evidence="2">Belongs to the peptidase S8 family.</text>
</comment>
<dbReference type="GO" id="GO:0006508">
    <property type="term" value="P:proteolysis"/>
    <property type="evidence" value="ECO:0007669"/>
    <property type="project" value="InterPro"/>
</dbReference>
<keyword evidence="6" id="KW-1185">Reference proteome</keyword>
<keyword evidence="1" id="KW-0732">Signal</keyword>
<dbReference type="GO" id="GO:0004252">
    <property type="term" value="F:serine-type endopeptidase activity"/>
    <property type="evidence" value="ECO:0007669"/>
    <property type="project" value="InterPro"/>
</dbReference>
<evidence type="ECO:0000313" key="5">
    <source>
        <dbReference type="EMBL" id="KAK3262141.1"/>
    </source>
</evidence>
<feature type="region of interest" description="Disordered" evidence="3">
    <location>
        <begin position="564"/>
        <end position="589"/>
    </location>
</feature>
<proteinExistence type="inferred from homology"/>
<feature type="compositionally biased region" description="Basic and acidic residues" evidence="3">
    <location>
        <begin position="572"/>
        <end position="589"/>
    </location>
</feature>
<gene>
    <name evidence="5" type="ORF">CYMTET_28987</name>
</gene>
<dbReference type="PANTHER" id="PTHR44103:SF1">
    <property type="entry name" value="PROPROTEIN CONVERTASE P"/>
    <property type="match status" value="1"/>
</dbReference>
<dbReference type="InterPro" id="IPR036852">
    <property type="entry name" value="Peptidase_S8/S53_dom_sf"/>
</dbReference>
<dbReference type="InterPro" id="IPR028994">
    <property type="entry name" value="Integrin_alpha_N"/>
</dbReference>
<evidence type="ECO:0000256" key="2">
    <source>
        <dbReference type="PROSITE-ProRule" id="PRU01240"/>
    </source>
</evidence>
<protein>
    <recommendedName>
        <fullName evidence="4">Peptidase S8/S53 domain-containing protein</fullName>
    </recommendedName>
</protein>
<comment type="caution">
    <text evidence="5">The sequence shown here is derived from an EMBL/GenBank/DDBJ whole genome shotgun (WGS) entry which is preliminary data.</text>
</comment>
<dbReference type="Gene3D" id="2.130.10.130">
    <property type="entry name" value="Integrin alpha, N-terminal"/>
    <property type="match status" value="1"/>
</dbReference>
<dbReference type="AlphaFoldDB" id="A0AAE0KVD0"/>
<name>A0AAE0KVD0_9CHLO</name>
<reference evidence="5 6" key="1">
    <citation type="journal article" date="2015" name="Genome Biol. Evol.">
        <title>Comparative Genomics of a Bacterivorous Green Alga Reveals Evolutionary Causalities and Consequences of Phago-Mixotrophic Mode of Nutrition.</title>
        <authorList>
            <person name="Burns J.A."/>
            <person name="Paasch A."/>
            <person name="Narechania A."/>
            <person name="Kim E."/>
        </authorList>
    </citation>
    <scope>NUCLEOTIDE SEQUENCE [LARGE SCALE GENOMIC DNA]</scope>
    <source>
        <strain evidence="5 6">PLY_AMNH</strain>
    </source>
</reference>
<evidence type="ECO:0000313" key="6">
    <source>
        <dbReference type="Proteomes" id="UP001190700"/>
    </source>
</evidence>
<dbReference type="InterPro" id="IPR013517">
    <property type="entry name" value="FG-GAP"/>
</dbReference>
<dbReference type="Proteomes" id="UP001190700">
    <property type="component" value="Unassembled WGS sequence"/>
</dbReference>
<comment type="caution">
    <text evidence="2">Lacks conserved residue(s) required for the propagation of feature annotation.</text>
</comment>
<evidence type="ECO:0000256" key="1">
    <source>
        <dbReference type="ARBA" id="ARBA00022729"/>
    </source>
</evidence>
<feature type="region of interest" description="Disordered" evidence="3">
    <location>
        <begin position="163"/>
        <end position="214"/>
    </location>
</feature>
<dbReference type="PANTHER" id="PTHR44103">
    <property type="entry name" value="PROPROTEIN CONVERTASE P"/>
    <property type="match status" value="1"/>
</dbReference>
<sequence>MVSSRVHNPPLGHLDLAENTYRCESGTSMAAAHVAGAAALLLAVEPELAAAELKRLLLMCVDPLIQARGICVSGGRLNVGSAVRGLQDANGIVSNPQAWAKIESTPHPPSNRVPSLAVSPAIESHSAVTGVPSRPTAWKSLSGGDTQPRLLRQDSRSLATSIRVAPSIRPTSGPAETPQFSVARNEADKRSYGRALQSTNFPTTTPTAAPTSVAPTSAPIFSDDDTIIISDDADILQNLFALYAADIDGDGHVDALSGGNRSVYWFKRDCAGSYVAHPVVHKDDGDAIVGSLYAGDLDEDGDNDVLVSYQGNTGSDRVVWYRNDGTGHFDLGQVVADGGYNPVAVYAFDADQDGDLDVLVAQNYHNADANVDPAPLDYNVALFKNGGNGTFNSSQRVVISQSRPGSCTLDVADFDEDGFVDVLTGSTNTGPDSSGQYLEWWDNDGTGTTFGNNTNINKMCQNTSTSQWDVPCDDYTYDYSFSAVAADLNGDGHTDVLVAQSEDISWFANDGSGNFGDARFVGARYPRTVLAQDIDRDGDLDVVVQSLNGVAYFLNDGSGSFSEMLPEGSKTTSKEIDDADLHTDRDAHN</sequence>
<feature type="domain" description="Peptidase S8/S53" evidence="4">
    <location>
        <begin position="15"/>
        <end position="59"/>
    </location>
</feature>
<accession>A0AAE0KVD0</accession>
<dbReference type="Gene3D" id="3.40.50.200">
    <property type="entry name" value="Peptidase S8/S53 domain"/>
    <property type="match status" value="1"/>
</dbReference>
<dbReference type="SUPFAM" id="SSF52743">
    <property type="entry name" value="Subtilisin-like"/>
    <property type="match status" value="1"/>
</dbReference>
<dbReference type="PROSITE" id="PS51892">
    <property type="entry name" value="SUBTILASE"/>
    <property type="match status" value="1"/>
</dbReference>
<dbReference type="EMBL" id="LGRX02016431">
    <property type="protein sequence ID" value="KAK3262141.1"/>
    <property type="molecule type" value="Genomic_DNA"/>
</dbReference>